<keyword evidence="5 6" id="KW-0472">Membrane</keyword>
<dbReference type="InterPro" id="IPR050327">
    <property type="entry name" value="Proton-linked_MCT"/>
</dbReference>
<evidence type="ECO:0000256" key="5">
    <source>
        <dbReference type="ARBA" id="ARBA00023136"/>
    </source>
</evidence>
<protein>
    <submittedName>
        <fullName evidence="8">OFA family MFS transporter</fullName>
    </submittedName>
</protein>
<keyword evidence="4 6" id="KW-1133">Transmembrane helix</keyword>
<evidence type="ECO:0000256" key="4">
    <source>
        <dbReference type="ARBA" id="ARBA00022989"/>
    </source>
</evidence>
<dbReference type="InterPro" id="IPR011701">
    <property type="entry name" value="MFS"/>
</dbReference>
<dbReference type="PROSITE" id="PS50850">
    <property type="entry name" value="MFS"/>
    <property type="match status" value="1"/>
</dbReference>
<evidence type="ECO:0000259" key="7">
    <source>
        <dbReference type="PROSITE" id="PS50850"/>
    </source>
</evidence>
<feature type="transmembrane region" description="Helical" evidence="6">
    <location>
        <begin position="140"/>
        <end position="160"/>
    </location>
</feature>
<comment type="caution">
    <text evidence="8">The sequence shown here is derived from an EMBL/GenBank/DDBJ whole genome shotgun (WGS) entry which is preliminary data.</text>
</comment>
<gene>
    <name evidence="8" type="ORF">P6N53_02035</name>
</gene>
<evidence type="ECO:0000256" key="3">
    <source>
        <dbReference type="ARBA" id="ARBA00022692"/>
    </source>
</evidence>
<dbReference type="CDD" id="cd17353">
    <property type="entry name" value="MFS_OFA_like"/>
    <property type="match status" value="1"/>
</dbReference>
<dbReference type="Pfam" id="PF07690">
    <property type="entry name" value="MFS_1"/>
    <property type="match status" value="1"/>
</dbReference>
<reference evidence="8" key="1">
    <citation type="journal article" date="2023" name="J. Hazard. Mater.">
        <title>Anaerobic biodegradation of pyrene and benzo[a]pyrene by a new sulfate-reducing Desulforamulus aquiferis strain DSA.</title>
        <authorList>
            <person name="Zhang Z."/>
            <person name="Sun J."/>
            <person name="Gong X."/>
            <person name="Wang C."/>
            <person name="Wang H."/>
        </authorList>
    </citation>
    <scope>NUCLEOTIDE SEQUENCE</scope>
    <source>
        <strain evidence="8">DSA</strain>
    </source>
</reference>
<feature type="transmembrane region" description="Helical" evidence="6">
    <location>
        <begin position="229"/>
        <end position="250"/>
    </location>
</feature>
<sequence>MNQVVDQESTENRWLPVIAGIAIQLCLGTVYIWGVFQPAVVKLFDWSQATVALTFSLVLGIFVCGSTIGGMLQDKFSPKPVIIGGGIILGIGVFLASFTTAERPWWLWLTYGVIGGFGMGTTYPTIIACCQKWFPDKRGLITGLIVSALGFGGVIFTPLARYLISSRGVLETFVWFAAIFTTVCIIGAQFIKNPPPGYKPAGWTPPVSTGGTLTKQNFTTREMVYTPQFYMVCITLMLATAAGLMVIPFAKVLGIQGGLSDAAATSGVMVIALFNSFGRLFWGAMSDKLGRKTTIICLLIIAGLCMLFLAKAQGYSVLVLIAIIAFAYGGYLGVFPAITADFWGLRNMGMNYGIILLGFGVAAVVSPYVAGYIHDTTNGFETSFLITAIASFIGAVLFFFLKPPGYKSTRIDTGISK</sequence>
<feature type="transmembrane region" description="Helical" evidence="6">
    <location>
        <begin position="12"/>
        <end position="34"/>
    </location>
</feature>
<feature type="transmembrane region" description="Helical" evidence="6">
    <location>
        <begin position="172"/>
        <end position="191"/>
    </location>
</feature>
<feature type="transmembrane region" description="Helical" evidence="6">
    <location>
        <begin position="81"/>
        <end position="99"/>
    </location>
</feature>
<dbReference type="EMBL" id="JARPTC010000002">
    <property type="protein sequence ID" value="MDO7786006.1"/>
    <property type="molecule type" value="Genomic_DNA"/>
</dbReference>
<dbReference type="PANTHER" id="PTHR11360:SF317">
    <property type="entry name" value="MAJOR FACILITATOR SUPERFAMILY (MFS) PROFILE DOMAIN-CONTAINING PROTEIN-RELATED"/>
    <property type="match status" value="1"/>
</dbReference>
<dbReference type="RefSeq" id="WP_304540757.1">
    <property type="nucleotide sequence ID" value="NZ_JARPTC010000002.1"/>
</dbReference>
<dbReference type="GO" id="GO:0005886">
    <property type="term" value="C:plasma membrane"/>
    <property type="evidence" value="ECO:0007669"/>
    <property type="project" value="UniProtKB-SubCell"/>
</dbReference>
<dbReference type="InterPro" id="IPR036259">
    <property type="entry name" value="MFS_trans_sf"/>
</dbReference>
<feature type="domain" description="Major facilitator superfamily (MFS) profile" evidence="7">
    <location>
        <begin position="12"/>
        <end position="406"/>
    </location>
</feature>
<evidence type="ECO:0000256" key="2">
    <source>
        <dbReference type="ARBA" id="ARBA00022448"/>
    </source>
</evidence>
<accession>A0AAW7ZAB5</accession>
<evidence type="ECO:0000313" key="8">
    <source>
        <dbReference type="EMBL" id="MDO7786006.1"/>
    </source>
</evidence>
<feature type="transmembrane region" description="Helical" evidence="6">
    <location>
        <begin position="262"/>
        <end position="282"/>
    </location>
</feature>
<feature type="transmembrane region" description="Helical" evidence="6">
    <location>
        <begin position="382"/>
        <end position="401"/>
    </location>
</feature>
<feature type="transmembrane region" description="Helical" evidence="6">
    <location>
        <begin position="294"/>
        <end position="310"/>
    </location>
</feature>
<comment type="subcellular location">
    <subcellularLocation>
        <location evidence="1">Cell membrane</location>
        <topology evidence="1">Multi-pass membrane protein</topology>
    </subcellularLocation>
</comment>
<reference evidence="8" key="2">
    <citation type="submission" date="2023-03" db="EMBL/GenBank/DDBJ databases">
        <authorList>
            <person name="Zhang Z."/>
        </authorList>
    </citation>
    <scope>NUCLEOTIDE SEQUENCE</scope>
    <source>
        <strain evidence="8">DSA</strain>
    </source>
</reference>
<evidence type="ECO:0000313" key="9">
    <source>
        <dbReference type="Proteomes" id="UP001172911"/>
    </source>
</evidence>
<dbReference type="GO" id="GO:0022857">
    <property type="term" value="F:transmembrane transporter activity"/>
    <property type="evidence" value="ECO:0007669"/>
    <property type="project" value="InterPro"/>
</dbReference>
<feature type="transmembrane region" description="Helical" evidence="6">
    <location>
        <begin position="105"/>
        <end position="128"/>
    </location>
</feature>
<feature type="transmembrane region" description="Helical" evidence="6">
    <location>
        <begin position="350"/>
        <end position="370"/>
    </location>
</feature>
<dbReference type="AlphaFoldDB" id="A0AAW7ZAB5"/>
<organism evidence="8 9">
    <name type="scientific">Desulforamulus aquiferis</name>
    <dbReference type="NCBI Taxonomy" id="1397668"/>
    <lineage>
        <taxon>Bacteria</taxon>
        <taxon>Bacillati</taxon>
        <taxon>Bacillota</taxon>
        <taxon>Clostridia</taxon>
        <taxon>Eubacteriales</taxon>
        <taxon>Peptococcaceae</taxon>
        <taxon>Desulforamulus</taxon>
    </lineage>
</organism>
<dbReference type="Proteomes" id="UP001172911">
    <property type="component" value="Unassembled WGS sequence"/>
</dbReference>
<keyword evidence="2" id="KW-0813">Transport</keyword>
<dbReference type="Gene3D" id="1.20.1250.20">
    <property type="entry name" value="MFS general substrate transporter like domains"/>
    <property type="match status" value="2"/>
</dbReference>
<evidence type="ECO:0000256" key="1">
    <source>
        <dbReference type="ARBA" id="ARBA00004651"/>
    </source>
</evidence>
<dbReference type="SUPFAM" id="SSF103473">
    <property type="entry name" value="MFS general substrate transporter"/>
    <property type="match status" value="1"/>
</dbReference>
<feature type="transmembrane region" description="Helical" evidence="6">
    <location>
        <begin position="316"/>
        <end position="338"/>
    </location>
</feature>
<name>A0AAW7ZAB5_9FIRM</name>
<dbReference type="PANTHER" id="PTHR11360">
    <property type="entry name" value="MONOCARBOXYLATE TRANSPORTER"/>
    <property type="match status" value="1"/>
</dbReference>
<keyword evidence="9" id="KW-1185">Reference proteome</keyword>
<feature type="transmembrane region" description="Helical" evidence="6">
    <location>
        <begin position="46"/>
        <end position="69"/>
    </location>
</feature>
<keyword evidence="3 6" id="KW-0812">Transmembrane</keyword>
<dbReference type="InterPro" id="IPR020846">
    <property type="entry name" value="MFS_dom"/>
</dbReference>
<proteinExistence type="predicted"/>
<evidence type="ECO:0000256" key="6">
    <source>
        <dbReference type="SAM" id="Phobius"/>
    </source>
</evidence>